<evidence type="ECO:0000259" key="1">
    <source>
        <dbReference type="Pfam" id="PF08241"/>
    </source>
</evidence>
<dbReference type="CDD" id="cd02440">
    <property type="entry name" value="AdoMet_MTases"/>
    <property type="match status" value="1"/>
</dbReference>
<dbReference type="GO" id="GO:0032259">
    <property type="term" value="P:methylation"/>
    <property type="evidence" value="ECO:0007669"/>
    <property type="project" value="UniProtKB-KW"/>
</dbReference>
<sequence length="236" mass="26106">MYAADQLPLLQNELELLADLVPLPGLRLIELGCGNARLARQLLQRFPACHVTGLEVDAIQHARNLAQPQAGLDFLSAGAQDIPFPAASFDLALMLKSLHHVPLPLLPQALSEVARVLKPGGHLYVSEPIYDGALNELVRLFNDEGVVRAAAQAALDQALATTGQWEAVTERRFAQAVSYRDFDEFEQRMMRPSFAQHDLSDAVITRVRAAFEPHMGPQGARFVRPMHVRLLRRTGH</sequence>
<proteinExistence type="predicted"/>
<dbReference type="EMBL" id="PVLQ01000053">
    <property type="protein sequence ID" value="PRD64681.1"/>
    <property type="molecule type" value="Genomic_DNA"/>
</dbReference>
<accession>A0A2S9K2K2</accession>
<dbReference type="OrthoDB" id="108476at2"/>
<evidence type="ECO:0000313" key="3">
    <source>
        <dbReference type="Proteomes" id="UP000238589"/>
    </source>
</evidence>
<name>A0A2S9K2K2_9BURK</name>
<organism evidence="2 3">
    <name type="scientific">Malikia granosa</name>
    <dbReference type="NCBI Taxonomy" id="263067"/>
    <lineage>
        <taxon>Bacteria</taxon>
        <taxon>Pseudomonadati</taxon>
        <taxon>Pseudomonadota</taxon>
        <taxon>Betaproteobacteria</taxon>
        <taxon>Burkholderiales</taxon>
        <taxon>Comamonadaceae</taxon>
        <taxon>Malikia</taxon>
    </lineage>
</organism>
<dbReference type="GO" id="GO:0008757">
    <property type="term" value="F:S-adenosylmethionine-dependent methyltransferase activity"/>
    <property type="evidence" value="ECO:0007669"/>
    <property type="project" value="InterPro"/>
</dbReference>
<keyword evidence="3" id="KW-1185">Reference proteome</keyword>
<dbReference type="PANTHER" id="PTHR43591:SF109">
    <property type="entry name" value="METHYLTRANSFERASE TYPE 11 DOMAIN-CONTAINING PROTEIN"/>
    <property type="match status" value="1"/>
</dbReference>
<comment type="caution">
    <text evidence="2">The sequence shown here is derived from an EMBL/GenBank/DDBJ whole genome shotgun (WGS) entry which is preliminary data.</text>
</comment>
<keyword evidence="2" id="KW-0489">Methyltransferase</keyword>
<dbReference type="RefSeq" id="WP_105749035.1">
    <property type="nucleotide sequence ID" value="NZ_PVLQ01000053.1"/>
</dbReference>
<dbReference type="Proteomes" id="UP000238589">
    <property type="component" value="Unassembled WGS sequence"/>
</dbReference>
<dbReference type="InterPro" id="IPR029063">
    <property type="entry name" value="SAM-dependent_MTases_sf"/>
</dbReference>
<protein>
    <submittedName>
        <fullName evidence="2">Class I SAM-dependent methyltransferase</fullName>
    </submittedName>
</protein>
<dbReference type="PANTHER" id="PTHR43591">
    <property type="entry name" value="METHYLTRANSFERASE"/>
    <property type="match status" value="1"/>
</dbReference>
<dbReference type="AlphaFoldDB" id="A0A2S9K2K2"/>
<dbReference type="SUPFAM" id="SSF53335">
    <property type="entry name" value="S-adenosyl-L-methionine-dependent methyltransferases"/>
    <property type="match status" value="1"/>
</dbReference>
<evidence type="ECO:0000313" key="2">
    <source>
        <dbReference type="EMBL" id="PRD64681.1"/>
    </source>
</evidence>
<dbReference type="Pfam" id="PF08241">
    <property type="entry name" value="Methyltransf_11"/>
    <property type="match status" value="1"/>
</dbReference>
<dbReference type="Gene3D" id="3.40.50.150">
    <property type="entry name" value="Vaccinia Virus protein VP39"/>
    <property type="match status" value="1"/>
</dbReference>
<reference evidence="2 3" key="1">
    <citation type="submission" date="2018-03" db="EMBL/GenBank/DDBJ databases">
        <title>Comparative genomics illustrates the genes involved in a hyperalkaliphilic mechanisms of Serpentinomonas isolated from highly-alkaline calcium-rich serpentinized springs.</title>
        <authorList>
            <person name="Suzuki S."/>
            <person name="Ishii S."/>
            <person name="Walworth N."/>
            <person name="Bird L."/>
            <person name="Kuenen J.G."/>
            <person name="Nealson K.H."/>
        </authorList>
    </citation>
    <scope>NUCLEOTIDE SEQUENCE [LARGE SCALE GENOMIC DNA]</scope>
    <source>
        <strain evidence="2 3">P1</strain>
    </source>
</reference>
<gene>
    <name evidence="2" type="ORF">C6P64_13220</name>
</gene>
<feature type="domain" description="Methyltransferase type 11" evidence="1">
    <location>
        <begin position="30"/>
        <end position="125"/>
    </location>
</feature>
<keyword evidence="2" id="KW-0808">Transferase</keyword>
<dbReference type="InterPro" id="IPR013216">
    <property type="entry name" value="Methyltransf_11"/>
</dbReference>